<organism evidence="1 2">
    <name type="scientific">Anabaena azotica FACHB-119</name>
    <dbReference type="NCBI Taxonomy" id="947527"/>
    <lineage>
        <taxon>Bacteria</taxon>
        <taxon>Bacillati</taxon>
        <taxon>Cyanobacteriota</taxon>
        <taxon>Cyanophyceae</taxon>
        <taxon>Nostocales</taxon>
        <taxon>Nostocaceae</taxon>
        <taxon>Anabaena</taxon>
        <taxon>Anabaena azotica</taxon>
    </lineage>
</organism>
<comment type="caution">
    <text evidence="1">The sequence shown here is derived from an EMBL/GenBank/DDBJ whole genome shotgun (WGS) entry which is preliminary data.</text>
</comment>
<gene>
    <name evidence="1" type="ORF">H6G83_31505</name>
</gene>
<sequence>MSGFEIDVLWELNLTEEEKVNQKAYEDSLELPTSLAEWEAFLADFEELNKKRIPTPATDFNIPGIGECCMEILKVSWVTGEPHLSVEVNSQDRVLFPNGYKASVRREDVSLAEWLGLWHILLDPYYC</sequence>
<dbReference type="Proteomes" id="UP000661112">
    <property type="component" value="Unassembled WGS sequence"/>
</dbReference>
<accession>A0ABR8DEX5</accession>
<dbReference type="RefSeq" id="WP_190479529.1">
    <property type="nucleotide sequence ID" value="NZ_JACJSG010000068.1"/>
</dbReference>
<evidence type="ECO:0000313" key="1">
    <source>
        <dbReference type="EMBL" id="MBD2505078.1"/>
    </source>
</evidence>
<protein>
    <submittedName>
        <fullName evidence="1">Uncharacterized protein</fullName>
    </submittedName>
</protein>
<reference evidence="1 2" key="1">
    <citation type="journal article" date="2020" name="ISME J.">
        <title>Comparative genomics reveals insights into cyanobacterial evolution and habitat adaptation.</title>
        <authorList>
            <person name="Chen M.Y."/>
            <person name="Teng W.K."/>
            <person name="Zhao L."/>
            <person name="Hu C.X."/>
            <person name="Zhou Y.K."/>
            <person name="Han B.P."/>
            <person name="Song L.R."/>
            <person name="Shu W.S."/>
        </authorList>
    </citation>
    <scope>NUCLEOTIDE SEQUENCE [LARGE SCALE GENOMIC DNA]</scope>
    <source>
        <strain evidence="1 2">FACHB-119</strain>
    </source>
</reference>
<evidence type="ECO:0000313" key="2">
    <source>
        <dbReference type="Proteomes" id="UP000661112"/>
    </source>
</evidence>
<keyword evidence="2" id="KW-1185">Reference proteome</keyword>
<proteinExistence type="predicted"/>
<dbReference type="EMBL" id="JACJSG010000068">
    <property type="protein sequence ID" value="MBD2505078.1"/>
    <property type="molecule type" value="Genomic_DNA"/>
</dbReference>
<name>A0ABR8DEX5_9NOST</name>